<evidence type="ECO:0000313" key="3">
    <source>
        <dbReference type="Proteomes" id="UP000433071"/>
    </source>
</evidence>
<organism evidence="2 3">
    <name type="scientific">Agromyces bracchium</name>
    <dbReference type="NCBI Taxonomy" id="88376"/>
    <lineage>
        <taxon>Bacteria</taxon>
        <taxon>Bacillati</taxon>
        <taxon>Actinomycetota</taxon>
        <taxon>Actinomycetes</taxon>
        <taxon>Micrococcales</taxon>
        <taxon>Microbacteriaceae</taxon>
        <taxon>Agromyces</taxon>
    </lineage>
</organism>
<feature type="region of interest" description="Disordered" evidence="1">
    <location>
        <begin position="39"/>
        <end position="83"/>
    </location>
</feature>
<evidence type="ECO:0000313" key="2">
    <source>
        <dbReference type="EMBL" id="MTH69893.1"/>
    </source>
</evidence>
<accession>A0A6I3MHV1</accession>
<reference evidence="2 3" key="1">
    <citation type="submission" date="2019-11" db="EMBL/GenBank/DDBJ databases">
        <title>Agromyces kandeliae sp. nov., isolated from mangrove soil.</title>
        <authorList>
            <person name="Wang R."/>
        </authorList>
    </citation>
    <scope>NUCLEOTIDE SEQUENCE [LARGE SCALE GENOMIC DNA]</scope>
    <source>
        <strain evidence="2 3">JCM 11433</strain>
    </source>
</reference>
<name>A0A6I3MHV1_9MICO</name>
<gene>
    <name evidence="2" type="ORF">GJ743_16090</name>
</gene>
<proteinExistence type="predicted"/>
<dbReference type="EMBL" id="WMLB01000037">
    <property type="protein sequence ID" value="MTH69893.1"/>
    <property type="molecule type" value="Genomic_DNA"/>
</dbReference>
<dbReference type="AlphaFoldDB" id="A0A6I3MHV1"/>
<feature type="compositionally biased region" description="Low complexity" evidence="1">
    <location>
        <begin position="39"/>
        <end position="53"/>
    </location>
</feature>
<protein>
    <submittedName>
        <fullName evidence="2">Uncharacterized protein</fullName>
    </submittedName>
</protein>
<dbReference type="RefSeq" id="WP_155052915.1">
    <property type="nucleotide sequence ID" value="NZ_BAAAIB010000002.1"/>
</dbReference>
<sequence>MYLSEDFQVFELHRAGERRLQRELELRRRIDERIAEAAAQAAGTEAGEGMTDAARPRRGIRQLLPRRLRPLSPPRPTIGPGAA</sequence>
<keyword evidence="3" id="KW-1185">Reference proteome</keyword>
<dbReference type="Proteomes" id="UP000433071">
    <property type="component" value="Unassembled WGS sequence"/>
</dbReference>
<feature type="compositionally biased region" description="Basic residues" evidence="1">
    <location>
        <begin position="56"/>
        <end position="69"/>
    </location>
</feature>
<comment type="caution">
    <text evidence="2">The sequence shown here is derived from an EMBL/GenBank/DDBJ whole genome shotgun (WGS) entry which is preliminary data.</text>
</comment>
<evidence type="ECO:0000256" key="1">
    <source>
        <dbReference type="SAM" id="MobiDB-lite"/>
    </source>
</evidence>